<dbReference type="EMBL" id="JBHSHD010000006">
    <property type="protein sequence ID" value="MFC4820003.1"/>
    <property type="molecule type" value="Genomic_DNA"/>
</dbReference>
<evidence type="ECO:0000313" key="2">
    <source>
        <dbReference type="EMBL" id="MFC4820003.1"/>
    </source>
</evidence>
<feature type="signal peptide" evidence="1">
    <location>
        <begin position="1"/>
        <end position="21"/>
    </location>
</feature>
<dbReference type="SUPFAM" id="SSF51126">
    <property type="entry name" value="Pectin lyase-like"/>
    <property type="match status" value="1"/>
</dbReference>
<protein>
    <submittedName>
        <fullName evidence="2">Choice-of-anchor Q domain-containing protein</fullName>
    </submittedName>
</protein>
<comment type="caution">
    <text evidence="2">The sequence shown here is derived from an EMBL/GenBank/DDBJ whole genome shotgun (WGS) entry which is preliminary data.</text>
</comment>
<name>A0ABV9QTB7_9GAMM</name>
<proteinExistence type="predicted"/>
<evidence type="ECO:0000256" key="1">
    <source>
        <dbReference type="SAM" id="SignalP"/>
    </source>
</evidence>
<accession>A0ABV9QTB7</accession>
<dbReference type="NCBIfam" id="NF041518">
    <property type="entry name" value="choice_anch_Q"/>
    <property type="match status" value="1"/>
</dbReference>
<dbReference type="InterPro" id="IPR059226">
    <property type="entry name" value="Choice_anch_Q_dom"/>
</dbReference>
<dbReference type="Proteomes" id="UP001595886">
    <property type="component" value="Unassembled WGS sequence"/>
</dbReference>
<dbReference type="RefSeq" id="WP_380019821.1">
    <property type="nucleotide sequence ID" value="NZ_JBHSHD010000006.1"/>
</dbReference>
<gene>
    <name evidence="2" type="ORF">ACFO6Q_06700</name>
</gene>
<dbReference type="InterPro" id="IPR012334">
    <property type="entry name" value="Pectin_lyas_fold"/>
</dbReference>
<reference evidence="3" key="1">
    <citation type="journal article" date="2019" name="Int. J. Syst. Evol. Microbiol.">
        <title>The Global Catalogue of Microorganisms (GCM) 10K type strain sequencing project: providing services to taxonomists for standard genome sequencing and annotation.</title>
        <authorList>
            <consortium name="The Broad Institute Genomics Platform"/>
            <consortium name="The Broad Institute Genome Sequencing Center for Infectious Disease"/>
            <person name="Wu L."/>
            <person name="Ma J."/>
        </authorList>
    </citation>
    <scope>NUCLEOTIDE SEQUENCE [LARGE SCALE GENOMIC DNA]</scope>
    <source>
        <strain evidence="3">CCUG 30340</strain>
    </source>
</reference>
<organism evidence="2 3">
    <name type="scientific">Dokdonella ginsengisoli</name>
    <dbReference type="NCBI Taxonomy" id="363846"/>
    <lineage>
        <taxon>Bacteria</taxon>
        <taxon>Pseudomonadati</taxon>
        <taxon>Pseudomonadota</taxon>
        <taxon>Gammaproteobacteria</taxon>
        <taxon>Lysobacterales</taxon>
        <taxon>Rhodanobacteraceae</taxon>
        <taxon>Dokdonella</taxon>
    </lineage>
</organism>
<feature type="chain" id="PRO_5045927776" evidence="1">
    <location>
        <begin position="22"/>
        <end position="429"/>
    </location>
</feature>
<sequence length="429" mass="44708">MSLRSVFVSFLFAAGLAPASAAVYNVNSEVDNPEDSPGDGVCNPQFALQPDLCTLRAAIQDANAHPGLDIIFVQPGTYALTRVGGDDNALNGDLDITDAVQIQALDPIVQRPVIDAGAIDNRAFHILSGGVSLIGLDITGGSSVDAGGGILVQAPGATNIALNLLRVHHNRADVGSGLYNAAADVSVDGSSFFYNRSPGVDGSATAGSAIFNTGTLRLDQSSVFYNFGFTDDEVLPTHAILSSGDLDVVNSVVANNYGNGITNTAGGILRLDNATLAGNLFLGVRYDGDGEFRMGNSAIARNGLRDCLLDAEDPGLDLNRYNLDSDDTCALSGGNTNFPGTEPLLTPLASRGGLVVVSWPLTSSPLLENGHPANTAVGCEDVDQQNRPRPQDFDGNGIARCDIGAIELSDDLIFFDPVEQMGPFFPPLL</sequence>
<keyword evidence="1" id="KW-0732">Signal</keyword>
<keyword evidence="3" id="KW-1185">Reference proteome</keyword>
<dbReference type="InterPro" id="IPR011050">
    <property type="entry name" value="Pectin_lyase_fold/virulence"/>
</dbReference>
<evidence type="ECO:0000313" key="3">
    <source>
        <dbReference type="Proteomes" id="UP001595886"/>
    </source>
</evidence>
<dbReference type="Gene3D" id="2.160.20.10">
    <property type="entry name" value="Single-stranded right-handed beta-helix, Pectin lyase-like"/>
    <property type="match status" value="1"/>
</dbReference>